<dbReference type="EMBL" id="MT144039">
    <property type="protein sequence ID" value="QJA47302.1"/>
    <property type="molecule type" value="Genomic_DNA"/>
</dbReference>
<feature type="transmembrane region" description="Helical" evidence="1">
    <location>
        <begin position="135"/>
        <end position="163"/>
    </location>
</feature>
<dbReference type="EMBL" id="MT141351">
    <property type="protein sequence ID" value="QJA59018.1"/>
    <property type="molecule type" value="Genomic_DNA"/>
</dbReference>
<protein>
    <submittedName>
        <fullName evidence="2">Uncharacterized protein</fullName>
    </submittedName>
</protein>
<dbReference type="EMBL" id="MT144657">
    <property type="protein sequence ID" value="QJH96620.1"/>
    <property type="molecule type" value="Genomic_DNA"/>
</dbReference>
<accession>A0A6H1ZIK0</accession>
<feature type="transmembrane region" description="Helical" evidence="1">
    <location>
        <begin position="70"/>
        <end position="90"/>
    </location>
</feature>
<evidence type="ECO:0000256" key="1">
    <source>
        <dbReference type="SAM" id="Phobius"/>
    </source>
</evidence>
<keyword evidence="1" id="KW-0472">Membrane</keyword>
<keyword evidence="1" id="KW-0812">Transmembrane</keyword>
<keyword evidence="1" id="KW-1133">Transmembrane helix</keyword>
<evidence type="ECO:0000313" key="4">
    <source>
        <dbReference type="EMBL" id="QJH96620.1"/>
    </source>
</evidence>
<reference evidence="2" key="1">
    <citation type="submission" date="2020-03" db="EMBL/GenBank/DDBJ databases">
        <title>The deep terrestrial virosphere.</title>
        <authorList>
            <person name="Holmfeldt K."/>
            <person name="Nilsson E."/>
            <person name="Simone D."/>
            <person name="Lopez-Fernandez M."/>
            <person name="Wu X."/>
            <person name="de Brujin I."/>
            <person name="Lundin D."/>
            <person name="Andersson A."/>
            <person name="Bertilsson S."/>
            <person name="Dopson M."/>
        </authorList>
    </citation>
    <scope>NUCLEOTIDE SEQUENCE</scope>
    <source>
        <strain evidence="3">MM415B01374</strain>
        <strain evidence="2">TM448A00646</strain>
        <strain evidence="4">TM448B00781</strain>
    </source>
</reference>
<proteinExistence type="predicted"/>
<dbReference type="AlphaFoldDB" id="A0A6H1ZIK0"/>
<evidence type="ECO:0000313" key="2">
    <source>
        <dbReference type="EMBL" id="QJA47302.1"/>
    </source>
</evidence>
<sequence>MLLSDSWLLPDSADLATELKDMLRKVMLYAAFGRNMPPIVAQLRELEASQQGDEAARNWRRDCMREMLDCWIVFVPVMGAFAALVWAFQASMLESLWLALIGEFLNGRVLIAPVVMWAGLFLAGRSTRHGGHLRWVVGVQAVLVASSLLYMLLVISAFTALALGSR</sequence>
<feature type="transmembrane region" description="Helical" evidence="1">
    <location>
        <begin position="96"/>
        <end position="123"/>
    </location>
</feature>
<evidence type="ECO:0000313" key="3">
    <source>
        <dbReference type="EMBL" id="QJA59018.1"/>
    </source>
</evidence>
<name>A0A6H1ZIK0_9ZZZZ</name>
<gene>
    <name evidence="3" type="ORF">MM415B01374_0008</name>
    <name evidence="2" type="ORF">TM448A00646_0008</name>
    <name evidence="4" type="ORF">TM448B00781_0008</name>
</gene>
<organism evidence="2">
    <name type="scientific">viral metagenome</name>
    <dbReference type="NCBI Taxonomy" id="1070528"/>
    <lineage>
        <taxon>unclassified sequences</taxon>
        <taxon>metagenomes</taxon>
        <taxon>organismal metagenomes</taxon>
    </lineage>
</organism>